<evidence type="ECO:0000259" key="2">
    <source>
        <dbReference type="Pfam" id="PF12022"/>
    </source>
</evidence>
<dbReference type="Pfam" id="PF12022">
    <property type="entry name" value="COG2_C"/>
    <property type="match status" value="1"/>
</dbReference>
<dbReference type="PANTHER" id="PTHR12961:SF0">
    <property type="entry name" value="CONSERVED OLIGOMERIC GOLGI COMPLEX SUBUNIT 2"/>
    <property type="match status" value="1"/>
</dbReference>
<feature type="compositionally biased region" description="Low complexity" evidence="1">
    <location>
        <begin position="341"/>
        <end position="362"/>
    </location>
</feature>
<dbReference type="OrthoDB" id="332281at2759"/>
<dbReference type="InterPro" id="IPR009316">
    <property type="entry name" value="COG2"/>
</dbReference>
<organism evidence="3 4">
    <name type="scientific">Coemansia biformis</name>
    <dbReference type="NCBI Taxonomy" id="1286918"/>
    <lineage>
        <taxon>Eukaryota</taxon>
        <taxon>Fungi</taxon>
        <taxon>Fungi incertae sedis</taxon>
        <taxon>Zoopagomycota</taxon>
        <taxon>Kickxellomycotina</taxon>
        <taxon>Kickxellomycetes</taxon>
        <taxon>Kickxellales</taxon>
        <taxon>Kickxellaceae</taxon>
        <taxon>Coemansia</taxon>
    </lineage>
</organism>
<comment type="caution">
    <text evidence="3">The sequence shown here is derived from an EMBL/GenBank/DDBJ whole genome shotgun (WGS) entry which is preliminary data.</text>
</comment>
<accession>A0A9W7XR92</accession>
<feature type="domain" description="COG complex component COG2 C-terminal" evidence="2">
    <location>
        <begin position="375"/>
        <end position="454"/>
    </location>
</feature>
<dbReference type="InterPro" id="IPR024603">
    <property type="entry name" value="COG_complex_COG2_C"/>
</dbReference>
<dbReference type="GO" id="GO:0017119">
    <property type="term" value="C:Golgi transport complex"/>
    <property type="evidence" value="ECO:0007669"/>
    <property type="project" value="TreeGrafter"/>
</dbReference>
<evidence type="ECO:0000256" key="1">
    <source>
        <dbReference type="SAM" id="MobiDB-lite"/>
    </source>
</evidence>
<dbReference type="AlphaFoldDB" id="A0A9W7XR92"/>
<evidence type="ECO:0000313" key="4">
    <source>
        <dbReference type="Proteomes" id="UP001143981"/>
    </source>
</evidence>
<dbReference type="GO" id="GO:0007030">
    <property type="term" value="P:Golgi organization"/>
    <property type="evidence" value="ECO:0007669"/>
    <property type="project" value="InterPro"/>
</dbReference>
<protein>
    <recommendedName>
        <fullName evidence="2">COG complex component COG2 C-terminal domain-containing protein</fullName>
    </recommendedName>
</protein>
<dbReference type="EMBL" id="JANBOI010002985">
    <property type="protein sequence ID" value="KAJ1719189.1"/>
    <property type="molecule type" value="Genomic_DNA"/>
</dbReference>
<dbReference type="PANTHER" id="PTHR12961">
    <property type="entry name" value="CONSERVED OLIGOMERIC GOLGI COMPLEX COMPONENT 2"/>
    <property type="match status" value="1"/>
</dbReference>
<sequence length="502" mass="54039">VKAPLADIRGKVESAHNDLASKLDYVDSRLRYRAAIREKRQLLRLFIDLSQLLDRADAVLKEAADMGAVVTDREYVKCLERAAADVSQIRYFARKGAGHPFVQQAAECVRKIESTLLAALDQSLARCISVYLDARQQGADEAGGGDAAAMIAQCLRAYSTVEEGERAEDIMRSRLVRPFVAEALGDQGGGKGMGMDPHVFAPMLQKILGFVGRVGVPLADSVETHFPASGYALESRVFWREIATTMMGALPLLFVPGMPDRFHHNYLATCRFMSAFGAMFASIGEDSALDELLAAEPSYAEFNRKWQLSAYFTIRKKHVVDVLAGRGAGRRGADDAQSGMARSPGLGAARSRSGAPSPAAGLVAHGAQASGAEHDAVVQARLDAGLHTEAAAKAIWAISRCWASDVYLEPLAARFWQLTIQVVLWYRQTTGQTLGQLVKANSALAGAAALESPEIDELLQHVHDSWVSRALVADQIRTASCQLPVPPQMPPALGADGESADA</sequence>
<feature type="non-terminal residue" evidence="3">
    <location>
        <position position="1"/>
    </location>
</feature>
<dbReference type="GO" id="GO:0006891">
    <property type="term" value="P:intra-Golgi vesicle-mediated transport"/>
    <property type="evidence" value="ECO:0007669"/>
    <property type="project" value="TreeGrafter"/>
</dbReference>
<dbReference type="Proteomes" id="UP001143981">
    <property type="component" value="Unassembled WGS sequence"/>
</dbReference>
<dbReference type="GO" id="GO:0015031">
    <property type="term" value="P:protein transport"/>
    <property type="evidence" value="ECO:0007669"/>
    <property type="project" value="InterPro"/>
</dbReference>
<keyword evidence="4" id="KW-1185">Reference proteome</keyword>
<dbReference type="GO" id="GO:0016020">
    <property type="term" value="C:membrane"/>
    <property type="evidence" value="ECO:0007669"/>
    <property type="project" value="InterPro"/>
</dbReference>
<proteinExistence type="predicted"/>
<name>A0A9W7XR92_9FUNG</name>
<reference evidence="3" key="1">
    <citation type="submission" date="2022-07" db="EMBL/GenBank/DDBJ databases">
        <title>Phylogenomic reconstructions and comparative analyses of Kickxellomycotina fungi.</title>
        <authorList>
            <person name="Reynolds N.K."/>
            <person name="Stajich J.E."/>
            <person name="Barry K."/>
            <person name="Grigoriev I.V."/>
            <person name="Crous P."/>
            <person name="Smith M.E."/>
        </authorList>
    </citation>
    <scope>NUCLEOTIDE SEQUENCE</scope>
    <source>
        <strain evidence="3">BCRC 34381</strain>
    </source>
</reference>
<evidence type="ECO:0000313" key="3">
    <source>
        <dbReference type="EMBL" id="KAJ1719189.1"/>
    </source>
</evidence>
<feature type="non-terminal residue" evidence="3">
    <location>
        <position position="502"/>
    </location>
</feature>
<feature type="region of interest" description="Disordered" evidence="1">
    <location>
        <begin position="329"/>
        <end position="364"/>
    </location>
</feature>
<gene>
    <name evidence="3" type="ORF">LPJ61_006358</name>
</gene>